<dbReference type="AlphaFoldDB" id="X8JVK5"/>
<comment type="caution">
    <text evidence="2">The sequence shown here is derived from an EMBL/GenBank/DDBJ whole genome shotgun (WGS) entry which is preliminary data.</text>
</comment>
<evidence type="ECO:0000313" key="2">
    <source>
        <dbReference type="EMBL" id="EUC67211.1"/>
    </source>
</evidence>
<evidence type="ECO:0000256" key="1">
    <source>
        <dbReference type="SAM" id="MobiDB-lite"/>
    </source>
</evidence>
<protein>
    <submittedName>
        <fullName evidence="2">Uncharacterized protein</fullName>
    </submittedName>
</protein>
<sequence>MKRGWIEKDEKMRGGCRAPNGAAMSYLDVSIKKQRGRARVQLRASKPGRASEGQVVRSRQPQASKSMECQSNRQWFIYWEQSVSRGRITYERLIITRIAIP</sequence>
<dbReference type="EMBL" id="JATN01000286">
    <property type="protein sequence ID" value="EUC67211.1"/>
    <property type="molecule type" value="Genomic_DNA"/>
</dbReference>
<feature type="region of interest" description="Disordered" evidence="1">
    <location>
        <begin position="37"/>
        <end position="66"/>
    </location>
</feature>
<reference evidence="3" key="1">
    <citation type="journal article" date="2014" name="Genome Announc.">
        <title>Draft genome sequence of the plant-pathogenic soil fungus Rhizoctonia solani anastomosis group 3 strain Rhs1AP.</title>
        <authorList>
            <person name="Cubeta M.A."/>
            <person name="Thomas E."/>
            <person name="Dean R.A."/>
            <person name="Jabaji S."/>
            <person name="Neate S.M."/>
            <person name="Tavantzis S."/>
            <person name="Toda T."/>
            <person name="Vilgalys R."/>
            <person name="Bharathan N."/>
            <person name="Fedorova-Abrams N."/>
            <person name="Pakala S.B."/>
            <person name="Pakala S.M."/>
            <person name="Zafar N."/>
            <person name="Joardar V."/>
            <person name="Losada L."/>
            <person name="Nierman W.C."/>
        </authorList>
    </citation>
    <scope>NUCLEOTIDE SEQUENCE [LARGE SCALE GENOMIC DNA]</scope>
    <source>
        <strain evidence="3">AG-3</strain>
    </source>
</reference>
<proteinExistence type="predicted"/>
<dbReference type="Proteomes" id="UP000030108">
    <property type="component" value="Unassembled WGS sequence"/>
</dbReference>
<accession>X8JVK5</accession>
<name>X8JVK5_9AGAM</name>
<feature type="compositionally biased region" description="Polar residues" evidence="1">
    <location>
        <begin position="57"/>
        <end position="66"/>
    </location>
</feature>
<evidence type="ECO:0000313" key="3">
    <source>
        <dbReference type="Proteomes" id="UP000030108"/>
    </source>
</evidence>
<gene>
    <name evidence="2" type="ORF">RSOL_500310</name>
</gene>
<organism evidence="2 3">
    <name type="scientific">Rhizoctonia solani AG-3 Rhs1AP</name>
    <dbReference type="NCBI Taxonomy" id="1086054"/>
    <lineage>
        <taxon>Eukaryota</taxon>
        <taxon>Fungi</taxon>
        <taxon>Dikarya</taxon>
        <taxon>Basidiomycota</taxon>
        <taxon>Agaricomycotina</taxon>
        <taxon>Agaricomycetes</taxon>
        <taxon>Cantharellales</taxon>
        <taxon>Ceratobasidiaceae</taxon>
        <taxon>Rhizoctonia</taxon>
    </lineage>
</organism>